<keyword evidence="1" id="KW-0479">Metal-binding</keyword>
<feature type="domain" description="EF-hand" evidence="5">
    <location>
        <begin position="200"/>
        <end position="235"/>
    </location>
</feature>
<evidence type="ECO:0000259" key="4">
    <source>
        <dbReference type="PROSITE" id="PS50086"/>
    </source>
</evidence>
<dbReference type="PANTHER" id="PTHR47666:SF1">
    <property type="entry name" value="PROTEIN VASCULAR ASSOCIATED DEATH 1, CHLOROPLASTIC"/>
    <property type="match status" value="1"/>
</dbReference>
<feature type="compositionally biased region" description="Basic and acidic residues" evidence="3">
    <location>
        <begin position="417"/>
        <end position="427"/>
    </location>
</feature>
<dbReference type="Gene3D" id="1.10.472.80">
    <property type="entry name" value="Ypt/Rab-GAP domain of gyp1p, domain 3"/>
    <property type="match status" value="1"/>
</dbReference>
<dbReference type="SUPFAM" id="SSF47923">
    <property type="entry name" value="Ypt/Rab-GAP domain of gyp1p"/>
    <property type="match status" value="1"/>
</dbReference>
<gene>
    <name evidence="6" type="ORF">JOQ06_017704</name>
</gene>
<dbReference type="InterPro" id="IPR018247">
    <property type="entry name" value="EF_Hand_1_Ca_BS"/>
</dbReference>
<evidence type="ECO:0000313" key="7">
    <source>
        <dbReference type="Proteomes" id="UP001219934"/>
    </source>
</evidence>
<dbReference type="GO" id="GO:0005509">
    <property type="term" value="F:calcium ion binding"/>
    <property type="evidence" value="ECO:0007669"/>
    <property type="project" value="InterPro"/>
</dbReference>
<keyword evidence="7" id="KW-1185">Reference proteome</keyword>
<comment type="caution">
    <text evidence="6">The sequence shown here is derived from an EMBL/GenBank/DDBJ whole genome shotgun (WGS) entry which is preliminary data.</text>
</comment>
<accession>A0AAD6F567</accession>
<name>A0AAD6F567_9TELE</name>
<organism evidence="6 7">
    <name type="scientific">Pogonophryne albipinna</name>
    <dbReference type="NCBI Taxonomy" id="1090488"/>
    <lineage>
        <taxon>Eukaryota</taxon>
        <taxon>Metazoa</taxon>
        <taxon>Chordata</taxon>
        <taxon>Craniata</taxon>
        <taxon>Vertebrata</taxon>
        <taxon>Euteleostomi</taxon>
        <taxon>Actinopterygii</taxon>
        <taxon>Neopterygii</taxon>
        <taxon>Teleostei</taxon>
        <taxon>Neoteleostei</taxon>
        <taxon>Acanthomorphata</taxon>
        <taxon>Eupercaria</taxon>
        <taxon>Perciformes</taxon>
        <taxon>Notothenioidei</taxon>
        <taxon>Pogonophryne</taxon>
    </lineage>
</organism>
<dbReference type="InterPro" id="IPR002048">
    <property type="entry name" value="EF_hand_dom"/>
</dbReference>
<evidence type="ECO:0000256" key="2">
    <source>
        <dbReference type="ARBA" id="ARBA00022837"/>
    </source>
</evidence>
<dbReference type="PANTHER" id="PTHR47666">
    <property type="entry name" value="PROTEIN VASCULAR ASSOCIATED DEATH 1, CHLOROPLASTIC"/>
    <property type="match status" value="1"/>
</dbReference>
<feature type="domain" description="Rab-GAP TBC" evidence="4">
    <location>
        <begin position="1"/>
        <end position="68"/>
    </location>
</feature>
<dbReference type="InterPro" id="IPR035969">
    <property type="entry name" value="Rab-GAP_TBC_sf"/>
</dbReference>
<evidence type="ECO:0000256" key="3">
    <source>
        <dbReference type="SAM" id="MobiDB-lite"/>
    </source>
</evidence>
<evidence type="ECO:0000313" key="6">
    <source>
        <dbReference type="EMBL" id="KAJ4921178.1"/>
    </source>
</evidence>
<reference evidence="6" key="1">
    <citation type="submission" date="2022-11" db="EMBL/GenBank/DDBJ databases">
        <title>Chromosome-level genome of Pogonophryne albipinna.</title>
        <authorList>
            <person name="Jo E."/>
        </authorList>
    </citation>
    <scope>NUCLEOTIDE SEQUENCE</scope>
    <source>
        <strain evidence="6">SGF0006</strain>
        <tissue evidence="6">Muscle</tissue>
    </source>
</reference>
<dbReference type="InterPro" id="IPR000195">
    <property type="entry name" value="Rab-GAP-TBC_dom"/>
</dbReference>
<dbReference type="Gene3D" id="1.10.238.10">
    <property type="entry name" value="EF-hand"/>
    <property type="match status" value="1"/>
</dbReference>
<feature type="non-terminal residue" evidence="6">
    <location>
        <position position="442"/>
    </location>
</feature>
<proteinExistence type="predicted"/>
<dbReference type="EMBL" id="JAPTMU010000137">
    <property type="protein sequence ID" value="KAJ4921178.1"/>
    <property type="molecule type" value="Genomic_DNA"/>
</dbReference>
<dbReference type="PROSITE" id="PS00018">
    <property type="entry name" value="EF_HAND_1"/>
    <property type="match status" value="1"/>
</dbReference>
<keyword evidence="2" id="KW-0106">Calcium</keyword>
<dbReference type="PROSITE" id="PS50222">
    <property type="entry name" value="EF_HAND_2"/>
    <property type="match status" value="1"/>
</dbReference>
<dbReference type="AlphaFoldDB" id="A0AAD6F567"/>
<dbReference type="Pfam" id="PF00566">
    <property type="entry name" value="RabGAP-TBC"/>
    <property type="match status" value="1"/>
</dbReference>
<dbReference type="Proteomes" id="UP001219934">
    <property type="component" value="Unassembled WGS sequence"/>
</dbReference>
<sequence>MCVMRSGALVDQGVFEELTRAFLPPLYEHMRDLGVISTISLSWFLTLFLSVMPFDSAVLLVDCFFYEGIKVTFQVALAVLHDNMEALLYLDNVKFGSLRSDVIEQMRFKQRLKVIQSLEDTAKRSVVRAMMTESAFSIEELEELYCLFKAQHMASCYWGSSSGASQRFDPSLPYLEQYSIDPLQFCQLFLGFGPWACGVRTPTLSARLFRVLDQNQDGLLNFKEFITGFRAKRRLCAAMSKEKTQCCHVTQEQREDSVLPCDSGAKRRLSAAMSKEKTQCCHVTQEQREDSVPPCDSGAKRRLSVAMSKEKTQCCHVTQEQREDSVLPCDSGAKRRLCAAMSKEKTQCCHVTQEQREDSVPPCDSGAKRRICAAMSKEKTQCRHVTQEQREDSVLPCDSGAKRRICAAMSKEKTQCYHVTQEQREDSVPPCDSGAKRRLSAA</sequence>
<evidence type="ECO:0000259" key="5">
    <source>
        <dbReference type="PROSITE" id="PS50222"/>
    </source>
</evidence>
<protein>
    <submittedName>
        <fullName evidence="6">Uncharacterized protein</fullName>
    </submittedName>
</protein>
<dbReference type="InterPro" id="IPR011992">
    <property type="entry name" value="EF-hand-dom_pair"/>
</dbReference>
<dbReference type="SUPFAM" id="SSF47473">
    <property type="entry name" value="EF-hand"/>
    <property type="match status" value="1"/>
</dbReference>
<dbReference type="FunFam" id="1.10.238.10:FF:000119">
    <property type="entry name" value="TBC1 domain family member 9"/>
    <property type="match status" value="1"/>
</dbReference>
<evidence type="ECO:0000256" key="1">
    <source>
        <dbReference type="ARBA" id="ARBA00022723"/>
    </source>
</evidence>
<feature type="region of interest" description="Disordered" evidence="3">
    <location>
        <begin position="417"/>
        <end position="442"/>
    </location>
</feature>
<dbReference type="PROSITE" id="PS50086">
    <property type="entry name" value="TBC_RABGAP"/>
    <property type="match status" value="1"/>
</dbReference>